<dbReference type="PANTHER" id="PTHR45614:SF25">
    <property type="entry name" value="MYB PROTEIN"/>
    <property type="match status" value="1"/>
</dbReference>
<organism evidence="4 5">
    <name type="scientific">Coccomyxa viridis</name>
    <dbReference type="NCBI Taxonomy" id="1274662"/>
    <lineage>
        <taxon>Eukaryota</taxon>
        <taxon>Viridiplantae</taxon>
        <taxon>Chlorophyta</taxon>
        <taxon>core chlorophytes</taxon>
        <taxon>Trebouxiophyceae</taxon>
        <taxon>Trebouxiophyceae incertae sedis</taxon>
        <taxon>Coccomyxaceae</taxon>
        <taxon>Coccomyxa</taxon>
    </lineage>
</organism>
<evidence type="ECO:0000256" key="1">
    <source>
        <dbReference type="SAM" id="MobiDB-lite"/>
    </source>
</evidence>
<evidence type="ECO:0000313" key="5">
    <source>
        <dbReference type="Proteomes" id="UP001497392"/>
    </source>
</evidence>
<dbReference type="InterPro" id="IPR009057">
    <property type="entry name" value="Homeodomain-like_sf"/>
</dbReference>
<keyword evidence="5" id="KW-1185">Reference proteome</keyword>
<feature type="region of interest" description="Disordered" evidence="1">
    <location>
        <begin position="210"/>
        <end position="380"/>
    </location>
</feature>
<protein>
    <submittedName>
        <fullName evidence="4">G3530 protein</fullName>
    </submittedName>
</protein>
<dbReference type="EMBL" id="CAXHTA020000005">
    <property type="protein sequence ID" value="CAL5221353.1"/>
    <property type="molecule type" value="Genomic_DNA"/>
</dbReference>
<evidence type="ECO:0000313" key="4">
    <source>
        <dbReference type="EMBL" id="CAL5221353.1"/>
    </source>
</evidence>
<feature type="compositionally biased region" description="Polar residues" evidence="1">
    <location>
        <begin position="556"/>
        <end position="587"/>
    </location>
</feature>
<evidence type="ECO:0000259" key="2">
    <source>
        <dbReference type="PROSITE" id="PS50090"/>
    </source>
</evidence>
<evidence type="ECO:0000259" key="3">
    <source>
        <dbReference type="PROSITE" id="PS51294"/>
    </source>
</evidence>
<dbReference type="SMART" id="SM00717">
    <property type="entry name" value="SANT"/>
    <property type="match status" value="3"/>
</dbReference>
<feature type="domain" description="Myb-like" evidence="2">
    <location>
        <begin position="79"/>
        <end position="130"/>
    </location>
</feature>
<feature type="compositionally biased region" description="Low complexity" evidence="1">
    <location>
        <begin position="737"/>
        <end position="760"/>
    </location>
</feature>
<feature type="domain" description="Myb-like" evidence="2">
    <location>
        <begin position="131"/>
        <end position="181"/>
    </location>
</feature>
<feature type="compositionally biased region" description="Basic residues" evidence="1">
    <location>
        <begin position="310"/>
        <end position="320"/>
    </location>
</feature>
<feature type="region of interest" description="Disordered" evidence="1">
    <location>
        <begin position="410"/>
        <end position="626"/>
    </location>
</feature>
<dbReference type="InterPro" id="IPR050560">
    <property type="entry name" value="MYB_TF"/>
</dbReference>
<gene>
    <name evidence="4" type="primary">g3530</name>
    <name evidence="4" type="ORF">VP750_LOCUS3012</name>
</gene>
<feature type="domain" description="HTH myb-type" evidence="3">
    <location>
        <begin position="135"/>
        <end position="185"/>
    </location>
</feature>
<dbReference type="PROSITE" id="PS50090">
    <property type="entry name" value="MYB_LIKE"/>
    <property type="match status" value="3"/>
</dbReference>
<feature type="compositionally biased region" description="Low complexity" evidence="1">
    <location>
        <begin position="483"/>
        <end position="495"/>
    </location>
</feature>
<dbReference type="PANTHER" id="PTHR45614">
    <property type="entry name" value="MYB PROTEIN-RELATED"/>
    <property type="match status" value="1"/>
</dbReference>
<feature type="domain" description="HTH myb-type" evidence="3">
    <location>
        <begin position="79"/>
        <end position="134"/>
    </location>
</feature>
<dbReference type="InterPro" id="IPR001005">
    <property type="entry name" value="SANT/Myb"/>
</dbReference>
<feature type="compositionally biased region" description="Polar residues" evidence="1">
    <location>
        <begin position="216"/>
        <end position="227"/>
    </location>
</feature>
<dbReference type="PROSITE" id="PS51294">
    <property type="entry name" value="HTH_MYB"/>
    <property type="match status" value="3"/>
</dbReference>
<dbReference type="Pfam" id="PF00249">
    <property type="entry name" value="Myb_DNA-binding"/>
    <property type="match status" value="3"/>
</dbReference>
<dbReference type="InterPro" id="IPR017930">
    <property type="entry name" value="Myb_dom"/>
</dbReference>
<accession>A0ABP1FT68</accession>
<dbReference type="SUPFAM" id="SSF46689">
    <property type="entry name" value="Homeodomain-like"/>
    <property type="match status" value="2"/>
</dbReference>
<feature type="compositionally biased region" description="Low complexity" evidence="1">
    <location>
        <begin position="593"/>
        <end position="605"/>
    </location>
</feature>
<comment type="caution">
    <text evidence="4">The sequence shown here is derived from an EMBL/GenBank/DDBJ whole genome shotgun (WGS) entry which is preliminary data.</text>
</comment>
<feature type="compositionally biased region" description="Basic and acidic residues" evidence="1">
    <location>
        <begin position="497"/>
        <end position="507"/>
    </location>
</feature>
<dbReference type="Gene3D" id="1.10.10.60">
    <property type="entry name" value="Homeodomain-like"/>
    <property type="match status" value="3"/>
</dbReference>
<proteinExistence type="predicted"/>
<dbReference type="Proteomes" id="UP001497392">
    <property type="component" value="Unassembled WGS sequence"/>
</dbReference>
<feature type="region of interest" description="Disordered" evidence="1">
    <location>
        <begin position="737"/>
        <end position="763"/>
    </location>
</feature>
<dbReference type="CDD" id="cd00167">
    <property type="entry name" value="SANT"/>
    <property type="match status" value="3"/>
</dbReference>
<name>A0ABP1FT68_9CHLO</name>
<feature type="domain" description="Myb-like" evidence="2">
    <location>
        <begin position="33"/>
        <end position="78"/>
    </location>
</feature>
<feature type="domain" description="HTH myb-type" evidence="3">
    <location>
        <begin position="35"/>
        <end position="78"/>
    </location>
</feature>
<reference evidence="4 5" key="1">
    <citation type="submission" date="2024-06" db="EMBL/GenBank/DDBJ databases">
        <authorList>
            <person name="Kraege A."/>
            <person name="Thomma B."/>
        </authorList>
    </citation>
    <scope>NUCLEOTIDE SEQUENCE [LARGE SCALE GENOMIC DNA]</scope>
</reference>
<sequence length="823" mass="86133">MARGSAIKDMAAGMGLPPVLGKTGAPTRRSAVGGWTSEEDEVLRRAVAYYGAKNWKRIAEHFVERTDVQCLHRWQKVLNPELIKGPWSPEEDAKIVQLVSQLGAKRWSMIARELPGRIGKQCRERWHNHLDPTIKRGDWSREEDCILVEKHAAYGNQWAKIARFLPGRTDNAIKNHWNSTMRRKVESGVFRVTNQARAAVAAAAAASKYTHPEQPLQPQQLSYSKPSSLDVLSESAASQAESDESLDLKGSRATSRSAEGALPDAQRRSVRKPARTPASSGARGTKRSGAAALQSPEDDDDEDQRGAAKQPRRSSARRHASPGGSSDEETASEGEPSDRHTARGSQAAELARSGRQKLGGRAQAGAQRLRSAEGGALKGTFDEQTWSTLVELGAAPTPVHGQIGCYKTPRELKPSAATPPLIHSAAGLPGKQTPCSGPPPATGRRTSSGRKRSIAEALASAADMASIPEGCEDGQDPAQDPMAMLAEAANGAAAEWDAEHHRGERVGSKPGMAGRDGPRGSSSTALDALGNSPQMDFPTVGSSPPNAWPEQDRAAVQQSPPHEQAVPSNERQQQQPASSTTPGQQGHAQWAVSSPPSSCSLPHHLAALIPSPPKHGGAPGATSPEENLQMWSSMSGAEAIASLLSNPPLAQHLATYARMMAEPDALALLRTVQLGSAPLCAVAQGVVDQDKSKTPQGSTVSPQVSAQEAASAGGAAKAAAAPALSSAMGPAAAAHHGAVTSAGAGRAPSSQPASPSPTASKENEALHAPVAGKAEEVAGNAGFRAHEKVVEAHEGHALALKPCASETASREPMLSPTRVLLKG</sequence>
<feature type="compositionally biased region" description="Low complexity" evidence="1">
    <location>
        <begin position="455"/>
        <end position="466"/>
    </location>
</feature>